<dbReference type="EMBL" id="CM039426">
    <property type="protein sequence ID" value="KAI4355948.1"/>
    <property type="molecule type" value="Genomic_DNA"/>
</dbReference>
<accession>A0ACB9Q563</accession>
<sequence length="132" mass="15537">MAIKVDLEKAYDKLNWRFIYNVMLEMGIPENLHKIIMERVTTSTMNLLRKDSKSEMFQLGRGIRLGDPFSPYLFVICMDKLSHNISEKVDDVKWHLMRASRRGPKISHLMFTDDLLLIAPWIAWICFVKLHA</sequence>
<evidence type="ECO:0000313" key="1">
    <source>
        <dbReference type="EMBL" id="KAI4355948.1"/>
    </source>
</evidence>
<name>A0ACB9Q563_BAUVA</name>
<organism evidence="1 2">
    <name type="scientific">Bauhinia variegata</name>
    <name type="common">Purple orchid tree</name>
    <name type="synonym">Phanera variegata</name>
    <dbReference type="NCBI Taxonomy" id="167791"/>
    <lineage>
        <taxon>Eukaryota</taxon>
        <taxon>Viridiplantae</taxon>
        <taxon>Streptophyta</taxon>
        <taxon>Embryophyta</taxon>
        <taxon>Tracheophyta</taxon>
        <taxon>Spermatophyta</taxon>
        <taxon>Magnoliopsida</taxon>
        <taxon>eudicotyledons</taxon>
        <taxon>Gunneridae</taxon>
        <taxon>Pentapetalae</taxon>
        <taxon>rosids</taxon>
        <taxon>fabids</taxon>
        <taxon>Fabales</taxon>
        <taxon>Fabaceae</taxon>
        <taxon>Cercidoideae</taxon>
        <taxon>Cercideae</taxon>
        <taxon>Bauhiniinae</taxon>
        <taxon>Bauhinia</taxon>
    </lineage>
</organism>
<protein>
    <submittedName>
        <fullName evidence="1">Uncharacterized protein</fullName>
    </submittedName>
</protein>
<proteinExistence type="predicted"/>
<reference evidence="1 2" key="1">
    <citation type="journal article" date="2022" name="DNA Res.">
        <title>Chromosomal-level genome assembly of the orchid tree Bauhinia variegata (Leguminosae; Cercidoideae) supports the allotetraploid origin hypothesis of Bauhinia.</title>
        <authorList>
            <person name="Zhong Y."/>
            <person name="Chen Y."/>
            <person name="Zheng D."/>
            <person name="Pang J."/>
            <person name="Liu Y."/>
            <person name="Luo S."/>
            <person name="Meng S."/>
            <person name="Qian L."/>
            <person name="Wei D."/>
            <person name="Dai S."/>
            <person name="Zhou R."/>
        </authorList>
    </citation>
    <scope>NUCLEOTIDE SEQUENCE [LARGE SCALE GENOMIC DNA]</scope>
    <source>
        <strain evidence="1">BV-YZ2020</strain>
    </source>
</reference>
<comment type="caution">
    <text evidence="1">The sequence shown here is derived from an EMBL/GenBank/DDBJ whole genome shotgun (WGS) entry which is preliminary data.</text>
</comment>
<dbReference type="Proteomes" id="UP000828941">
    <property type="component" value="Chromosome 1"/>
</dbReference>
<evidence type="ECO:0000313" key="2">
    <source>
        <dbReference type="Proteomes" id="UP000828941"/>
    </source>
</evidence>
<gene>
    <name evidence="1" type="ORF">L6164_000004</name>
</gene>
<keyword evidence="2" id="KW-1185">Reference proteome</keyword>